<evidence type="ECO:0008006" key="4">
    <source>
        <dbReference type="Google" id="ProtNLM"/>
    </source>
</evidence>
<feature type="chain" id="PRO_5001584495" description="Virginiamycin B lyase" evidence="1">
    <location>
        <begin position="33"/>
        <end position="408"/>
    </location>
</feature>
<dbReference type="Proteomes" id="UP000027059">
    <property type="component" value="Chromosome"/>
</dbReference>
<evidence type="ECO:0000313" key="3">
    <source>
        <dbReference type="Proteomes" id="UP000027059"/>
    </source>
</evidence>
<accession>A0A059Y352</accession>
<protein>
    <recommendedName>
        <fullName evidence="4">Virginiamycin B lyase</fullName>
    </recommendedName>
</protein>
<dbReference type="Gene3D" id="2.130.10.10">
    <property type="entry name" value="YVTN repeat-like/Quinoprotein amine dehydrogenase"/>
    <property type="match status" value="1"/>
</dbReference>
<reference evidence="2 3" key="2">
    <citation type="journal article" date="2015" name="Biomed. Res. Int.">
        <title>Effects of Arsenite Resistance on the Growth and Functional Gene Expression of Leptospirillum ferriphilum and Acidithiobacillus thiooxidans in Pure Culture and Coculture.</title>
        <authorList>
            <person name="Jiang H."/>
            <person name="Liang Y."/>
            <person name="Yin H."/>
            <person name="Xiao Y."/>
            <person name="Guo X."/>
            <person name="Xu Y."/>
            <person name="Hu Q."/>
            <person name="Liu H."/>
            <person name="Liu X."/>
        </authorList>
    </citation>
    <scope>NUCLEOTIDE SEQUENCE [LARGE SCALE GENOMIC DNA]</scope>
    <source>
        <strain evidence="2 3">YSK</strain>
    </source>
</reference>
<proteinExistence type="predicted"/>
<dbReference type="SUPFAM" id="SSF63829">
    <property type="entry name" value="Calcium-dependent phosphotriesterase"/>
    <property type="match status" value="1"/>
</dbReference>
<dbReference type="EMBL" id="CP007243">
    <property type="protein sequence ID" value="AIA32026.1"/>
    <property type="molecule type" value="Genomic_DNA"/>
</dbReference>
<sequence>MKGRMMMFVLRACFLFFFVFWPSVFFPSASFAADPLSERDNYQTLKIPVAEYGFRGVGKDGRGQIYLTSLLKNGIYVLPPSCLKQDCATFLRMRSPLSDPGQVVGLPRGGAIVLLRLADRLIYIPFGCYSSGCLRTIVLPRTPSYPSSGVVDPVTHTVWVTEQLADQVSKIPSGCFRTSCMKSINLPVKGAAPSGMTVIPGKGLWVTEKNRDRLAFIPDACEKTSCIQEVPVPFHSQSEKLHPFSPVFIGDGKIAFLLKRGRIVSVMKTGSRGISFVFLEMERGIGRAASIVADKKGNLILLAKGSRLHVGKIRLSKNCLHEDGNSLSACTEIKVLPISGGSPTGLAEGRHGEYWMTLRNSDQVILFRLNSSHCFGEYPEIRARCYQTIAFRRGETLYHREYHQEVSH</sequence>
<keyword evidence="3" id="KW-1185">Reference proteome</keyword>
<dbReference type="HOGENOM" id="CLU_684756_0_0_0"/>
<gene>
    <name evidence="2" type="ORF">Y981_12355</name>
</gene>
<feature type="signal peptide" evidence="1">
    <location>
        <begin position="1"/>
        <end position="32"/>
    </location>
</feature>
<organism evidence="2 3">
    <name type="scientific">Leptospirillum ferriphilum YSK</name>
    <dbReference type="NCBI Taxonomy" id="1441628"/>
    <lineage>
        <taxon>Bacteria</taxon>
        <taxon>Pseudomonadati</taxon>
        <taxon>Nitrospirota</taxon>
        <taxon>Nitrospiria</taxon>
        <taxon>Nitrospirales</taxon>
        <taxon>Nitrospiraceae</taxon>
        <taxon>Leptospirillum</taxon>
    </lineage>
</organism>
<name>A0A059Y352_9BACT</name>
<keyword evidence="1" id="KW-0732">Signal</keyword>
<dbReference type="InterPro" id="IPR015943">
    <property type="entry name" value="WD40/YVTN_repeat-like_dom_sf"/>
</dbReference>
<reference evidence="3" key="1">
    <citation type="submission" date="2014-02" db="EMBL/GenBank/DDBJ databases">
        <title>Complete genome sequence and comparative genomic analysis of the nitrogen-fixing bacterium Leptospirillum ferriphilum YSK.</title>
        <authorList>
            <person name="Guo X."/>
            <person name="Yin H."/>
            <person name="Liang Y."/>
            <person name="Hu Q."/>
            <person name="Ma L."/>
            <person name="Xiao Y."/>
            <person name="Zhang X."/>
            <person name="Qiu G."/>
            <person name="Liu X."/>
        </authorList>
    </citation>
    <scope>NUCLEOTIDE SEQUENCE [LARGE SCALE GENOMIC DNA]</scope>
    <source>
        <strain evidence="3">YSK</strain>
    </source>
</reference>
<evidence type="ECO:0000313" key="2">
    <source>
        <dbReference type="EMBL" id="AIA32026.1"/>
    </source>
</evidence>
<dbReference type="KEGG" id="lfp:Y981_12355"/>
<evidence type="ECO:0000256" key="1">
    <source>
        <dbReference type="SAM" id="SignalP"/>
    </source>
</evidence>
<dbReference type="AlphaFoldDB" id="A0A059Y352"/>